<evidence type="ECO:0000313" key="4">
    <source>
        <dbReference type="Proteomes" id="UP000515728"/>
    </source>
</evidence>
<reference evidence="3 4" key="1">
    <citation type="submission" date="2020-08" db="EMBL/GenBank/DDBJ databases">
        <authorList>
            <person name="Mo P."/>
        </authorList>
    </citation>
    <scope>NUCLEOTIDE SEQUENCE [LARGE SCALE GENOMIC DNA]</scope>
    <source>
        <strain evidence="3 4">CGMCC 4.1532</strain>
    </source>
</reference>
<organism evidence="3 4">
    <name type="scientific">Pseudonocardia petroleophila</name>
    <dbReference type="NCBI Taxonomy" id="37331"/>
    <lineage>
        <taxon>Bacteria</taxon>
        <taxon>Bacillati</taxon>
        <taxon>Actinomycetota</taxon>
        <taxon>Actinomycetes</taxon>
        <taxon>Pseudonocardiales</taxon>
        <taxon>Pseudonocardiaceae</taxon>
        <taxon>Pseudonocardia</taxon>
    </lineage>
</organism>
<dbReference type="Pfam" id="PF07811">
    <property type="entry name" value="TadE"/>
    <property type="match status" value="1"/>
</dbReference>
<dbReference type="AlphaFoldDB" id="A0A7G7MCE4"/>
<feature type="domain" description="TadE-like" evidence="2">
    <location>
        <begin position="10"/>
        <end position="51"/>
    </location>
</feature>
<dbReference type="InterPro" id="IPR012495">
    <property type="entry name" value="TadE-like_dom"/>
</dbReference>
<dbReference type="EMBL" id="CP060131">
    <property type="protein sequence ID" value="QNG50455.1"/>
    <property type="molecule type" value="Genomic_DNA"/>
</dbReference>
<evidence type="ECO:0000256" key="1">
    <source>
        <dbReference type="SAM" id="Phobius"/>
    </source>
</evidence>
<sequence length="142" mass="14631">MSLEAERGGSPSVEAAILAVVIGVLIAFVIAGGRLVTVEAVTDHAARSASRVASLHRDAASAQSAAESTARQILDGQDIRCTALTVRIDTSGFATPLGQPASVTATVRCDVDWSDLGLPGASGGRSVEASFTSPIDRWRERA</sequence>
<keyword evidence="1" id="KW-1133">Transmembrane helix</keyword>
<name>A0A7G7MCE4_9PSEU</name>
<evidence type="ECO:0000259" key="2">
    <source>
        <dbReference type="Pfam" id="PF07811"/>
    </source>
</evidence>
<dbReference type="KEGG" id="ppel:H6H00_19720"/>
<accession>A0A7G7MCE4</accession>
<dbReference type="RefSeq" id="WP_185717217.1">
    <property type="nucleotide sequence ID" value="NZ_CP060131.1"/>
</dbReference>
<feature type="transmembrane region" description="Helical" evidence="1">
    <location>
        <begin position="15"/>
        <end position="37"/>
    </location>
</feature>
<protein>
    <submittedName>
        <fullName evidence="3">Pilus assembly protein</fullName>
    </submittedName>
</protein>
<keyword evidence="1" id="KW-0812">Transmembrane</keyword>
<keyword evidence="4" id="KW-1185">Reference proteome</keyword>
<gene>
    <name evidence="3" type="ORF">H6H00_19720</name>
</gene>
<evidence type="ECO:0000313" key="3">
    <source>
        <dbReference type="EMBL" id="QNG50455.1"/>
    </source>
</evidence>
<proteinExistence type="predicted"/>
<keyword evidence="1" id="KW-0472">Membrane</keyword>
<dbReference type="Proteomes" id="UP000515728">
    <property type="component" value="Chromosome"/>
</dbReference>